<accession>A0A226WZG5</accession>
<organism evidence="2 3">
    <name type="scientific">Caballeronia sordidicola</name>
    <name type="common">Burkholderia sordidicola</name>
    <dbReference type="NCBI Taxonomy" id="196367"/>
    <lineage>
        <taxon>Bacteria</taxon>
        <taxon>Pseudomonadati</taxon>
        <taxon>Pseudomonadota</taxon>
        <taxon>Betaproteobacteria</taxon>
        <taxon>Burkholderiales</taxon>
        <taxon>Burkholderiaceae</taxon>
        <taxon>Caballeronia</taxon>
    </lineage>
</organism>
<dbReference type="Proteomes" id="UP000214720">
    <property type="component" value="Unassembled WGS sequence"/>
</dbReference>
<evidence type="ECO:0000256" key="1">
    <source>
        <dbReference type="SAM" id="MobiDB-lite"/>
    </source>
</evidence>
<sequence>MGGQLNICDNGDPPWRICNGDPRKLVPANAECPDHSATADAPEVAAAIQAALDHGGLTPEQALKGLNRNSAAPSPAGVGKGVKQ</sequence>
<protein>
    <submittedName>
        <fullName evidence="2">Uncharacterized protein</fullName>
    </submittedName>
</protein>
<reference evidence="3" key="1">
    <citation type="submission" date="2017-01" db="EMBL/GenBank/DDBJ databases">
        <title>Genome Analysis of Deinococcus marmoris KOPRI26562.</title>
        <authorList>
            <person name="Kim J.H."/>
            <person name="Oh H.-M."/>
        </authorList>
    </citation>
    <scope>NUCLEOTIDE SEQUENCE [LARGE SCALE GENOMIC DNA]</scope>
    <source>
        <strain evidence="3">PAMC 26633</strain>
    </source>
</reference>
<dbReference type="AlphaFoldDB" id="A0A226WZG5"/>
<feature type="region of interest" description="Disordered" evidence="1">
    <location>
        <begin position="60"/>
        <end position="84"/>
    </location>
</feature>
<evidence type="ECO:0000313" key="3">
    <source>
        <dbReference type="Proteomes" id="UP000214720"/>
    </source>
</evidence>
<proteinExistence type="predicted"/>
<dbReference type="EMBL" id="MTHB01000132">
    <property type="protein sequence ID" value="OXC76259.1"/>
    <property type="molecule type" value="Genomic_DNA"/>
</dbReference>
<gene>
    <name evidence="2" type="ORF">BSU04_22785</name>
</gene>
<name>A0A226WZG5_CABSO</name>
<comment type="caution">
    <text evidence="2">The sequence shown here is derived from an EMBL/GenBank/DDBJ whole genome shotgun (WGS) entry which is preliminary data.</text>
</comment>
<evidence type="ECO:0000313" key="2">
    <source>
        <dbReference type="EMBL" id="OXC76259.1"/>
    </source>
</evidence>